<dbReference type="InterPro" id="IPR041705">
    <property type="entry name" value="PIN_Sll0205"/>
</dbReference>
<reference evidence="2" key="1">
    <citation type="submission" date="2018-06" db="EMBL/GenBank/DDBJ databases">
        <authorList>
            <person name="Zhirakovskaya E."/>
        </authorList>
    </citation>
    <scope>NUCLEOTIDE SEQUENCE</scope>
</reference>
<organism evidence="2">
    <name type="scientific">hydrothermal vent metagenome</name>
    <dbReference type="NCBI Taxonomy" id="652676"/>
    <lineage>
        <taxon>unclassified sequences</taxon>
        <taxon>metagenomes</taxon>
        <taxon>ecological metagenomes</taxon>
    </lineage>
</organism>
<dbReference type="InterPro" id="IPR052919">
    <property type="entry name" value="TA_system_RNase"/>
</dbReference>
<dbReference type="CDD" id="cd09872">
    <property type="entry name" value="PIN_Sll0205-like"/>
    <property type="match status" value="1"/>
</dbReference>
<dbReference type="PANTHER" id="PTHR36173:SF1">
    <property type="entry name" value="RIBONUCLEASE VAPC22"/>
    <property type="match status" value="1"/>
</dbReference>
<evidence type="ECO:0000313" key="2">
    <source>
        <dbReference type="EMBL" id="VAW96624.1"/>
    </source>
</evidence>
<dbReference type="InterPro" id="IPR002716">
    <property type="entry name" value="PIN_dom"/>
</dbReference>
<proteinExistence type="predicted"/>
<dbReference type="Gene3D" id="3.40.50.1010">
    <property type="entry name" value="5'-nuclease"/>
    <property type="match status" value="1"/>
</dbReference>
<protein>
    <submittedName>
        <fullName evidence="2">Toxin 1, PIN domain</fullName>
    </submittedName>
</protein>
<sequence length="132" mass="14702">MIVIDTHVLIWWVSGSGSLSNSAENAIKNTLVNDSEVIVSSISVWEIAMLIEKGRLVLSMDVENWFSEVSQIDGVRFIPVDNEIGIKSTVLPGNFHKDPADRMIVATARKLAIPLVTADEKIINYEHVKTIW</sequence>
<feature type="domain" description="PIN" evidence="1">
    <location>
        <begin position="2"/>
        <end position="125"/>
    </location>
</feature>
<dbReference type="AlphaFoldDB" id="A0A3B1ARL9"/>
<dbReference type="EMBL" id="UOFS01000029">
    <property type="protein sequence ID" value="VAW96624.1"/>
    <property type="molecule type" value="Genomic_DNA"/>
</dbReference>
<name>A0A3B1ARL9_9ZZZZ</name>
<gene>
    <name evidence="2" type="ORF">MNBD_GAMMA22-1020</name>
</gene>
<dbReference type="PANTHER" id="PTHR36173">
    <property type="entry name" value="RIBONUCLEASE VAPC16-RELATED"/>
    <property type="match status" value="1"/>
</dbReference>
<dbReference type="InterPro" id="IPR029060">
    <property type="entry name" value="PIN-like_dom_sf"/>
</dbReference>
<evidence type="ECO:0000259" key="1">
    <source>
        <dbReference type="Pfam" id="PF01850"/>
    </source>
</evidence>
<dbReference type="Pfam" id="PF01850">
    <property type="entry name" value="PIN"/>
    <property type="match status" value="1"/>
</dbReference>
<dbReference type="SUPFAM" id="SSF88723">
    <property type="entry name" value="PIN domain-like"/>
    <property type="match status" value="1"/>
</dbReference>
<accession>A0A3B1ARL9</accession>